<keyword evidence="10" id="KW-0539">Nucleus</keyword>
<evidence type="ECO:0000256" key="12">
    <source>
        <dbReference type="SAM" id="MobiDB-lite"/>
    </source>
</evidence>
<evidence type="ECO:0000256" key="11">
    <source>
        <dbReference type="PROSITE-ProRule" id="PRU00042"/>
    </source>
</evidence>
<keyword evidence="5 11" id="KW-0863">Zinc-finger</keyword>
<dbReference type="InterPro" id="IPR013087">
    <property type="entry name" value="Znf_C2H2_type"/>
</dbReference>
<sequence length="331" mass="37175">MIPSTAEHQHTLPGLTRLPSLPRFVEDVMFPMIGFGDQSANPGVRLPRLSSLPLFSCLNSRREDVESGPVPPLVNQNRPSSRWQTYPTSSTTEQLLPSQRVLLSPESCTVSPNKQGGRHHDRLAALINLLEDEIDGTAVGATQQPSPEIREDQSFDWRVIQEGTTNPVSAPPKVQPTNVDAGPWLEFIPCTVAPPMNGTQRKFRCTFESCTKSFPTAAGLKSHTLSHTGEKPYMCTLCDKAYTTNNRLKVHMRSHTNEKPYQCEYPGCTYRTKQKCSLTPHMLRHLSPKEKEVAALVNSRTLQCPLCFRFYKNTVSLDQHSWREHGRGLQQ</sequence>
<evidence type="ECO:0000256" key="4">
    <source>
        <dbReference type="ARBA" id="ARBA00022737"/>
    </source>
</evidence>
<dbReference type="PANTHER" id="PTHR14003">
    <property type="entry name" value="TRANSCRIPTIONAL REPRESSOR PROTEIN YY"/>
    <property type="match status" value="1"/>
</dbReference>
<comment type="similarity">
    <text evidence="2">Belongs to the krueppel C2H2-type zinc-finger protein family.</text>
</comment>
<feature type="region of interest" description="Disordered" evidence="12">
    <location>
        <begin position="62"/>
        <end position="91"/>
    </location>
</feature>
<dbReference type="PANTHER" id="PTHR14003:SF19">
    <property type="entry name" value="YY2 TRANSCRIPTION FACTOR"/>
    <property type="match status" value="1"/>
</dbReference>
<feature type="domain" description="C2H2-type" evidence="13">
    <location>
        <begin position="233"/>
        <end position="260"/>
    </location>
</feature>
<keyword evidence="7" id="KW-0805">Transcription regulation</keyword>
<dbReference type="GO" id="GO:0005667">
    <property type="term" value="C:transcription regulator complex"/>
    <property type="evidence" value="ECO:0007669"/>
    <property type="project" value="TreeGrafter"/>
</dbReference>
<dbReference type="FunFam" id="3.30.160.60:FF:000125">
    <property type="entry name" value="Putative zinc finger protein 143"/>
    <property type="match status" value="1"/>
</dbReference>
<evidence type="ECO:0000259" key="13">
    <source>
        <dbReference type="PROSITE" id="PS50157"/>
    </source>
</evidence>
<dbReference type="PROSITE" id="PS50157">
    <property type="entry name" value="ZINC_FINGER_C2H2_2"/>
    <property type="match status" value="2"/>
</dbReference>
<dbReference type="OrthoDB" id="3437960at2759"/>
<keyword evidence="3" id="KW-0479">Metal-binding</keyword>
<organism evidence="14 15">
    <name type="scientific">Rhizoclosmatium globosum</name>
    <dbReference type="NCBI Taxonomy" id="329046"/>
    <lineage>
        <taxon>Eukaryota</taxon>
        <taxon>Fungi</taxon>
        <taxon>Fungi incertae sedis</taxon>
        <taxon>Chytridiomycota</taxon>
        <taxon>Chytridiomycota incertae sedis</taxon>
        <taxon>Chytridiomycetes</taxon>
        <taxon>Chytridiales</taxon>
        <taxon>Chytriomycetaceae</taxon>
        <taxon>Rhizoclosmatium</taxon>
    </lineage>
</organism>
<dbReference type="GO" id="GO:0000978">
    <property type="term" value="F:RNA polymerase II cis-regulatory region sequence-specific DNA binding"/>
    <property type="evidence" value="ECO:0007669"/>
    <property type="project" value="TreeGrafter"/>
</dbReference>
<evidence type="ECO:0000256" key="6">
    <source>
        <dbReference type="ARBA" id="ARBA00022833"/>
    </source>
</evidence>
<keyword evidence="15" id="KW-1185">Reference proteome</keyword>
<keyword evidence="4" id="KW-0677">Repeat</keyword>
<evidence type="ECO:0000256" key="1">
    <source>
        <dbReference type="ARBA" id="ARBA00004123"/>
    </source>
</evidence>
<dbReference type="EMBL" id="MCGO01000083">
    <property type="protein sequence ID" value="ORY30302.1"/>
    <property type="molecule type" value="Genomic_DNA"/>
</dbReference>
<feature type="compositionally biased region" description="Polar residues" evidence="12">
    <location>
        <begin position="74"/>
        <end position="91"/>
    </location>
</feature>
<comment type="subcellular location">
    <subcellularLocation>
        <location evidence="1">Nucleus</location>
    </subcellularLocation>
</comment>
<evidence type="ECO:0000256" key="10">
    <source>
        <dbReference type="ARBA" id="ARBA00023242"/>
    </source>
</evidence>
<dbReference type="Proteomes" id="UP000193642">
    <property type="component" value="Unassembled WGS sequence"/>
</dbReference>
<evidence type="ECO:0000256" key="7">
    <source>
        <dbReference type="ARBA" id="ARBA00023015"/>
    </source>
</evidence>
<name>A0A1Y2B641_9FUNG</name>
<evidence type="ECO:0000313" key="15">
    <source>
        <dbReference type="Proteomes" id="UP000193642"/>
    </source>
</evidence>
<dbReference type="SUPFAM" id="SSF57667">
    <property type="entry name" value="beta-beta-alpha zinc fingers"/>
    <property type="match status" value="2"/>
</dbReference>
<dbReference type="GO" id="GO:0000785">
    <property type="term" value="C:chromatin"/>
    <property type="evidence" value="ECO:0007669"/>
    <property type="project" value="TreeGrafter"/>
</dbReference>
<evidence type="ECO:0000313" key="14">
    <source>
        <dbReference type="EMBL" id="ORY30302.1"/>
    </source>
</evidence>
<keyword evidence="9" id="KW-0804">Transcription</keyword>
<dbReference type="GO" id="GO:0000981">
    <property type="term" value="F:DNA-binding transcription factor activity, RNA polymerase II-specific"/>
    <property type="evidence" value="ECO:0007669"/>
    <property type="project" value="TreeGrafter"/>
</dbReference>
<keyword evidence="8" id="KW-0238">DNA-binding</keyword>
<reference evidence="14 15" key="1">
    <citation type="submission" date="2016-07" db="EMBL/GenBank/DDBJ databases">
        <title>Pervasive Adenine N6-methylation of Active Genes in Fungi.</title>
        <authorList>
            <consortium name="DOE Joint Genome Institute"/>
            <person name="Mondo S.J."/>
            <person name="Dannebaum R.O."/>
            <person name="Kuo R.C."/>
            <person name="Labutti K."/>
            <person name="Haridas S."/>
            <person name="Kuo A."/>
            <person name="Salamov A."/>
            <person name="Ahrendt S.R."/>
            <person name="Lipzen A."/>
            <person name="Sullivan W."/>
            <person name="Andreopoulos W.B."/>
            <person name="Clum A."/>
            <person name="Lindquist E."/>
            <person name="Daum C."/>
            <person name="Ramamoorthy G.K."/>
            <person name="Gryganskyi A."/>
            <person name="Culley D."/>
            <person name="Magnuson J.K."/>
            <person name="James T.Y."/>
            <person name="O'Malley M.A."/>
            <person name="Stajich J.E."/>
            <person name="Spatafora J.W."/>
            <person name="Visel A."/>
            <person name="Grigoriev I.V."/>
        </authorList>
    </citation>
    <scope>NUCLEOTIDE SEQUENCE [LARGE SCALE GENOMIC DNA]</scope>
    <source>
        <strain evidence="14 15">JEL800</strain>
    </source>
</reference>
<dbReference type="STRING" id="329046.A0A1Y2B641"/>
<evidence type="ECO:0000256" key="3">
    <source>
        <dbReference type="ARBA" id="ARBA00022723"/>
    </source>
</evidence>
<dbReference type="InterPro" id="IPR036236">
    <property type="entry name" value="Znf_C2H2_sf"/>
</dbReference>
<dbReference type="SMART" id="SM00355">
    <property type="entry name" value="ZnF_C2H2"/>
    <property type="match status" value="4"/>
</dbReference>
<comment type="caution">
    <text evidence="14">The sequence shown here is derived from an EMBL/GenBank/DDBJ whole genome shotgun (WGS) entry which is preliminary data.</text>
</comment>
<proteinExistence type="inferred from homology"/>
<keyword evidence="6" id="KW-0862">Zinc</keyword>
<evidence type="ECO:0000256" key="8">
    <source>
        <dbReference type="ARBA" id="ARBA00023125"/>
    </source>
</evidence>
<dbReference type="FunFam" id="3.30.160.60:FF:001480">
    <property type="entry name" value="Si:cabz01071911.3"/>
    <property type="match status" value="1"/>
</dbReference>
<dbReference type="PROSITE" id="PS00028">
    <property type="entry name" value="ZINC_FINGER_C2H2_1"/>
    <property type="match status" value="3"/>
</dbReference>
<dbReference type="Gene3D" id="3.30.160.60">
    <property type="entry name" value="Classic Zinc Finger"/>
    <property type="match status" value="3"/>
</dbReference>
<dbReference type="AlphaFoldDB" id="A0A1Y2B641"/>
<dbReference type="GO" id="GO:0008270">
    <property type="term" value="F:zinc ion binding"/>
    <property type="evidence" value="ECO:0007669"/>
    <property type="project" value="UniProtKB-KW"/>
</dbReference>
<feature type="domain" description="C2H2-type" evidence="13">
    <location>
        <begin position="203"/>
        <end position="232"/>
    </location>
</feature>
<gene>
    <name evidence="14" type="ORF">BCR33DRAFT_724342</name>
</gene>
<evidence type="ECO:0000256" key="5">
    <source>
        <dbReference type="ARBA" id="ARBA00022771"/>
    </source>
</evidence>
<evidence type="ECO:0000256" key="9">
    <source>
        <dbReference type="ARBA" id="ARBA00023163"/>
    </source>
</evidence>
<accession>A0A1Y2B641</accession>
<evidence type="ECO:0000256" key="2">
    <source>
        <dbReference type="ARBA" id="ARBA00006991"/>
    </source>
</evidence>
<dbReference type="GO" id="GO:0031519">
    <property type="term" value="C:PcG protein complex"/>
    <property type="evidence" value="ECO:0007669"/>
    <property type="project" value="TreeGrafter"/>
</dbReference>
<dbReference type="Pfam" id="PF00096">
    <property type="entry name" value="zf-C2H2"/>
    <property type="match status" value="1"/>
</dbReference>
<protein>
    <recommendedName>
        <fullName evidence="13">C2H2-type domain-containing protein</fullName>
    </recommendedName>
</protein>